<dbReference type="NCBIfam" id="TIGR01845">
    <property type="entry name" value="outer_NodT"/>
    <property type="match status" value="1"/>
</dbReference>
<dbReference type="EMBL" id="JARXRO010000009">
    <property type="protein sequence ID" value="MDH5832778.1"/>
    <property type="molecule type" value="Genomic_DNA"/>
</dbReference>
<dbReference type="PROSITE" id="PS51257">
    <property type="entry name" value="PROKAR_LIPOPROTEIN"/>
    <property type="match status" value="1"/>
</dbReference>
<sequence>MVSRLAITVLAAALLSACAVGPDHVRPHMAVPERFGGAVTAPADASASAATPAAFDDAFLDGLGDAQLAQLVDEALHANHDLRIALSRVDRANALLRNARLDALPTVTAQGEAADVRSSADQAPGLSREQRDGEQWNAGISAAWELDLFGRVRRSIEAGRAGAGASTADLRAVQVAVAGEVARTYVELRGTQERLRVARANRDNQQRTFDLVQARLDAGAGTEFDTARARAQLETTAARIPALDAQQRVAMHRLAVLTGRDPAALVAALSPQQALPALPPRIDPGAPGELLRARPDVAAAEARLHAATARIGVATADLFPRFTLGGLIGSQAIDADALFERDSETRIVALGIDWSFLDIGRVRARIAAANAEAEGELAGYQQTVLLALEDAENALVRHARARTEDAHLERAAIDAEQAAQLARARFEAGASALLDVLDAERVQLQAQDAFADGRTRSVSSAVALYKSLAGGWPQVVPERERIAGRR</sequence>
<dbReference type="SUPFAM" id="SSF56954">
    <property type="entry name" value="Outer membrane efflux proteins (OEP)"/>
    <property type="match status" value="1"/>
</dbReference>
<reference evidence="4 5" key="1">
    <citation type="submission" date="2023-04" db="EMBL/GenBank/DDBJ databases">
        <title>Luteimonas sp. M1R5S59.</title>
        <authorList>
            <person name="Sun J.-Q."/>
        </authorList>
    </citation>
    <scope>NUCLEOTIDE SEQUENCE [LARGE SCALE GENOMIC DNA]</scope>
    <source>
        <strain evidence="4 5">M1R5S59</strain>
    </source>
</reference>
<feature type="chain" id="PRO_5044983352" evidence="2">
    <location>
        <begin position="20"/>
        <end position="486"/>
    </location>
</feature>
<keyword evidence="2" id="KW-0449">Lipoprotein</keyword>
<dbReference type="PANTHER" id="PTHR30203">
    <property type="entry name" value="OUTER MEMBRANE CATION EFFLUX PROTEIN"/>
    <property type="match status" value="1"/>
</dbReference>
<dbReference type="Proteomes" id="UP001156873">
    <property type="component" value="Unassembled WGS sequence"/>
</dbReference>
<name>A0ABT6JQ16_9GAMM</name>
<feature type="region of interest" description="Disordered" evidence="3">
    <location>
        <begin position="112"/>
        <end position="134"/>
    </location>
</feature>
<keyword evidence="2" id="KW-0472">Membrane</keyword>
<comment type="subcellular location">
    <subcellularLocation>
        <location evidence="2">Cell outer membrane</location>
        <topology evidence="2">Lipid-anchor</topology>
    </subcellularLocation>
</comment>
<keyword evidence="2" id="KW-0564">Palmitate</keyword>
<dbReference type="Pfam" id="PF02321">
    <property type="entry name" value="OEP"/>
    <property type="match status" value="2"/>
</dbReference>
<evidence type="ECO:0000256" key="3">
    <source>
        <dbReference type="SAM" id="MobiDB-lite"/>
    </source>
</evidence>
<keyword evidence="2" id="KW-0732">Signal</keyword>
<dbReference type="Gene3D" id="1.20.1600.10">
    <property type="entry name" value="Outer membrane efflux proteins (OEP)"/>
    <property type="match status" value="1"/>
</dbReference>
<dbReference type="InterPro" id="IPR003423">
    <property type="entry name" value="OMP_efflux"/>
</dbReference>
<evidence type="ECO:0000313" key="4">
    <source>
        <dbReference type="EMBL" id="MDH5832778.1"/>
    </source>
</evidence>
<accession>A0ABT6JQ16</accession>
<evidence type="ECO:0000256" key="2">
    <source>
        <dbReference type="RuleBase" id="RU362097"/>
    </source>
</evidence>
<organism evidence="4 5">
    <name type="scientific">Luteimonas kalidii</name>
    <dbReference type="NCBI Taxonomy" id="3042025"/>
    <lineage>
        <taxon>Bacteria</taxon>
        <taxon>Pseudomonadati</taxon>
        <taxon>Pseudomonadota</taxon>
        <taxon>Gammaproteobacteria</taxon>
        <taxon>Lysobacterales</taxon>
        <taxon>Lysobacteraceae</taxon>
        <taxon>Luteimonas</taxon>
    </lineage>
</organism>
<keyword evidence="2" id="KW-0812">Transmembrane</keyword>
<comment type="caution">
    <text evidence="4">The sequence shown here is derived from an EMBL/GenBank/DDBJ whole genome shotgun (WGS) entry which is preliminary data.</text>
</comment>
<comment type="similarity">
    <text evidence="1 2">Belongs to the outer membrane factor (OMF) (TC 1.B.17) family.</text>
</comment>
<keyword evidence="5" id="KW-1185">Reference proteome</keyword>
<proteinExistence type="inferred from homology"/>
<dbReference type="InterPro" id="IPR010131">
    <property type="entry name" value="MdtP/NodT-like"/>
</dbReference>
<dbReference type="PANTHER" id="PTHR30203:SF25">
    <property type="entry name" value="OUTER MEMBRANE PROTEIN-RELATED"/>
    <property type="match status" value="1"/>
</dbReference>
<keyword evidence="2" id="KW-1134">Transmembrane beta strand</keyword>
<evidence type="ECO:0000313" key="5">
    <source>
        <dbReference type="Proteomes" id="UP001156873"/>
    </source>
</evidence>
<evidence type="ECO:0000256" key="1">
    <source>
        <dbReference type="ARBA" id="ARBA00007613"/>
    </source>
</evidence>
<dbReference type="Gene3D" id="2.20.200.10">
    <property type="entry name" value="Outer membrane efflux proteins (OEP)"/>
    <property type="match status" value="1"/>
</dbReference>
<gene>
    <name evidence="4" type="ORF">QFW81_02365</name>
</gene>
<feature type="signal peptide" evidence="2">
    <location>
        <begin position="1"/>
        <end position="19"/>
    </location>
</feature>
<dbReference type="RefSeq" id="WP_280576954.1">
    <property type="nucleotide sequence ID" value="NZ_JARXRO010000009.1"/>
</dbReference>
<protein>
    <submittedName>
        <fullName evidence="4">Efflux transporter outer membrane subunit</fullName>
    </submittedName>
</protein>